<dbReference type="Gene3D" id="3.30.450.20">
    <property type="entry name" value="PAS domain"/>
    <property type="match status" value="4"/>
</dbReference>
<dbReference type="CDD" id="cd00130">
    <property type="entry name" value="PAS"/>
    <property type="match status" value="1"/>
</dbReference>
<dbReference type="InterPro" id="IPR036097">
    <property type="entry name" value="HisK_dim/P_sf"/>
</dbReference>
<dbReference type="Gene3D" id="3.30.565.10">
    <property type="entry name" value="Histidine kinase-like ATPase, C-terminal domain"/>
    <property type="match status" value="1"/>
</dbReference>
<dbReference type="Pfam" id="PF13426">
    <property type="entry name" value="PAS_9"/>
    <property type="match status" value="1"/>
</dbReference>
<dbReference type="InterPro" id="IPR001610">
    <property type="entry name" value="PAC"/>
</dbReference>
<dbReference type="SMART" id="SM00388">
    <property type="entry name" value="HisKA"/>
    <property type="match status" value="1"/>
</dbReference>
<sequence>METPDYKALFDNSPVLLLIVDKELTILSATDAYLRVVNKLNAIIAGKNIFEVLTNAANEPVAGSIGDMQSSLKRVVQFKTTDTISIPIYTKVTPEIAINLKQFRLTHSPVLDKLGNIKYITQRLEDVTEIETLKGLLERKTKSLEQIAASEKRYYMMLMKSPFAFCIMKGGDMVITLANDLMKDFWGKGRDVEGKTLLQVLPEVKDQPFPEMILSVLKTGTPVYANEIIAHLRYDDKMADRYFNIGYQPFHEEDGTISGVTTIAYDVTEQVTSRKKIEESEHRYQEMIFSSPSLIAILKGEEMIIEVANDAILETWGKGKNVIGKPLLTALPELVGHGFDDLFNGVYTTGQPHYAYEMPVYFVRNGQMELSYYTFIYQAQRDTGGNISGVAVIGREVTPEALLNQKIKESEELFRKLLDTMPQIAWTNTTDGEITFYNQRWYDYTGLDHKQTNLLGCKTVINPDDLPIALNEYRSIRETSDGGEFQIRGKSADGSYRWHLIRLTPIKNDTGEVQLWIGTATDIQELKLLQQQKDDFISIASHELKTPITSLKASLQLLNRIKDNPTNIMLPKLIVQANKSLDKVSVLMDDLLNASIANEGQLHINKKRINLSELIEECCPHVRTEGIYTIITEGDTDVEVYADAARIDQVVINFVNNAIKYSADSKEIRIFIEKVNDMAKVSIIDKGPGIPPDKLLHLFDRFYRVDSSGSQYSGLGLGLYISAEIIKKHNGQIGVNSELGKGSTFWFTLPIA</sequence>
<dbReference type="GO" id="GO:0000155">
    <property type="term" value="F:phosphorelay sensor kinase activity"/>
    <property type="evidence" value="ECO:0007669"/>
    <property type="project" value="InterPro"/>
</dbReference>
<dbReference type="Pfam" id="PF02518">
    <property type="entry name" value="HATPase_c"/>
    <property type="match status" value="1"/>
</dbReference>
<dbReference type="SUPFAM" id="SSF47384">
    <property type="entry name" value="Homodimeric domain of signal transducing histidine kinase"/>
    <property type="match status" value="1"/>
</dbReference>
<dbReference type="OrthoDB" id="9813151at2"/>
<keyword evidence="3" id="KW-0597">Phosphoprotein</keyword>
<dbReference type="SUPFAM" id="SSF55785">
    <property type="entry name" value="PYP-like sensor domain (PAS domain)"/>
    <property type="match status" value="3"/>
</dbReference>
<name>A0A3S3YMH2_9SPHI</name>
<dbReference type="GO" id="GO:0005886">
    <property type="term" value="C:plasma membrane"/>
    <property type="evidence" value="ECO:0007669"/>
    <property type="project" value="TreeGrafter"/>
</dbReference>
<dbReference type="NCBIfam" id="TIGR00229">
    <property type="entry name" value="sensory_box"/>
    <property type="match status" value="1"/>
</dbReference>
<dbReference type="InterPro" id="IPR035965">
    <property type="entry name" value="PAS-like_dom_sf"/>
</dbReference>
<dbReference type="InterPro" id="IPR004358">
    <property type="entry name" value="Sig_transdc_His_kin-like_C"/>
</dbReference>
<evidence type="ECO:0000256" key="7">
    <source>
        <dbReference type="ARBA" id="ARBA00023136"/>
    </source>
</evidence>
<dbReference type="EMBL" id="SBIW01000030">
    <property type="protein sequence ID" value="RWY46192.1"/>
    <property type="molecule type" value="Genomic_DNA"/>
</dbReference>
<keyword evidence="7" id="KW-0472">Membrane</keyword>
<dbReference type="GO" id="GO:0016036">
    <property type="term" value="P:cellular response to phosphate starvation"/>
    <property type="evidence" value="ECO:0007669"/>
    <property type="project" value="TreeGrafter"/>
</dbReference>
<dbReference type="InterPro" id="IPR005467">
    <property type="entry name" value="His_kinase_dom"/>
</dbReference>
<protein>
    <recommendedName>
        <fullName evidence="2">histidine kinase</fullName>
        <ecNumber evidence="2">2.7.13.3</ecNumber>
    </recommendedName>
</protein>
<dbReference type="InterPro" id="IPR000700">
    <property type="entry name" value="PAS-assoc_C"/>
</dbReference>
<evidence type="ECO:0000256" key="1">
    <source>
        <dbReference type="ARBA" id="ARBA00000085"/>
    </source>
</evidence>
<evidence type="ECO:0000313" key="10">
    <source>
        <dbReference type="EMBL" id="RWY46192.1"/>
    </source>
</evidence>
<organism evidence="10 11">
    <name type="scientific">Mucilaginibacter gilvus</name>
    <dbReference type="NCBI Taxonomy" id="2305909"/>
    <lineage>
        <taxon>Bacteria</taxon>
        <taxon>Pseudomonadati</taxon>
        <taxon>Bacteroidota</taxon>
        <taxon>Sphingobacteriia</taxon>
        <taxon>Sphingobacteriales</taxon>
        <taxon>Sphingobacteriaceae</taxon>
        <taxon>Mucilaginibacter</taxon>
    </lineage>
</organism>
<dbReference type="SUPFAM" id="SSF55874">
    <property type="entry name" value="ATPase domain of HSP90 chaperone/DNA topoisomerase II/histidine kinase"/>
    <property type="match status" value="1"/>
</dbReference>
<dbReference type="FunFam" id="3.30.450.20:FF:000099">
    <property type="entry name" value="Sensory box sensor histidine kinase"/>
    <property type="match status" value="1"/>
</dbReference>
<dbReference type="PROSITE" id="PS50109">
    <property type="entry name" value="HIS_KIN"/>
    <property type="match status" value="1"/>
</dbReference>
<dbReference type="PANTHER" id="PTHR45453:SF1">
    <property type="entry name" value="PHOSPHATE REGULON SENSOR PROTEIN PHOR"/>
    <property type="match status" value="1"/>
</dbReference>
<accession>A0A3S3YMH2</accession>
<dbReference type="CDD" id="cd00082">
    <property type="entry name" value="HisKA"/>
    <property type="match status" value="1"/>
</dbReference>
<evidence type="ECO:0000259" key="9">
    <source>
        <dbReference type="PROSITE" id="PS50113"/>
    </source>
</evidence>
<evidence type="ECO:0000256" key="3">
    <source>
        <dbReference type="ARBA" id="ARBA00022553"/>
    </source>
</evidence>
<dbReference type="InterPro" id="IPR036890">
    <property type="entry name" value="HATPase_C_sf"/>
</dbReference>
<dbReference type="RefSeq" id="WP_128536307.1">
    <property type="nucleotide sequence ID" value="NZ_SBIW01000030.1"/>
</dbReference>
<keyword evidence="11" id="KW-1185">Reference proteome</keyword>
<evidence type="ECO:0000256" key="6">
    <source>
        <dbReference type="ARBA" id="ARBA00023012"/>
    </source>
</evidence>
<keyword evidence="5" id="KW-0418">Kinase</keyword>
<dbReference type="SMART" id="SM00387">
    <property type="entry name" value="HATPase_c"/>
    <property type="match status" value="1"/>
</dbReference>
<dbReference type="GO" id="GO:0004721">
    <property type="term" value="F:phosphoprotein phosphatase activity"/>
    <property type="evidence" value="ECO:0007669"/>
    <property type="project" value="TreeGrafter"/>
</dbReference>
<dbReference type="InterPro" id="IPR050351">
    <property type="entry name" value="BphY/WalK/GraS-like"/>
</dbReference>
<dbReference type="FunFam" id="3.30.565.10:FF:000006">
    <property type="entry name" value="Sensor histidine kinase WalK"/>
    <property type="match status" value="1"/>
</dbReference>
<evidence type="ECO:0000313" key="11">
    <source>
        <dbReference type="Proteomes" id="UP000286701"/>
    </source>
</evidence>
<keyword evidence="4" id="KW-0808">Transferase</keyword>
<feature type="domain" description="PAC" evidence="9">
    <location>
        <begin position="481"/>
        <end position="535"/>
    </location>
</feature>
<evidence type="ECO:0000256" key="4">
    <source>
        <dbReference type="ARBA" id="ARBA00022679"/>
    </source>
</evidence>
<dbReference type="PRINTS" id="PR00344">
    <property type="entry name" value="BCTRLSENSOR"/>
</dbReference>
<dbReference type="EC" id="2.7.13.3" evidence="2"/>
<dbReference type="SMART" id="SM00091">
    <property type="entry name" value="PAS"/>
    <property type="match status" value="4"/>
</dbReference>
<comment type="caution">
    <text evidence="10">The sequence shown here is derived from an EMBL/GenBank/DDBJ whole genome shotgun (WGS) entry which is preliminary data.</text>
</comment>
<dbReference type="SMART" id="SM00086">
    <property type="entry name" value="PAC"/>
    <property type="match status" value="1"/>
</dbReference>
<evidence type="ECO:0000256" key="5">
    <source>
        <dbReference type="ARBA" id="ARBA00022777"/>
    </source>
</evidence>
<dbReference type="Gene3D" id="1.10.287.130">
    <property type="match status" value="1"/>
</dbReference>
<keyword evidence="6" id="KW-0902">Two-component regulatory system</keyword>
<dbReference type="InterPro" id="IPR003661">
    <property type="entry name" value="HisK_dim/P_dom"/>
</dbReference>
<feature type="domain" description="Histidine kinase" evidence="8">
    <location>
        <begin position="539"/>
        <end position="752"/>
    </location>
</feature>
<dbReference type="PANTHER" id="PTHR45453">
    <property type="entry name" value="PHOSPHATE REGULON SENSOR PROTEIN PHOR"/>
    <property type="match status" value="1"/>
</dbReference>
<dbReference type="InterPro" id="IPR013656">
    <property type="entry name" value="PAS_4"/>
</dbReference>
<dbReference type="Pfam" id="PF00512">
    <property type="entry name" value="HisKA"/>
    <property type="match status" value="1"/>
</dbReference>
<dbReference type="InterPro" id="IPR000014">
    <property type="entry name" value="PAS"/>
</dbReference>
<dbReference type="Proteomes" id="UP000286701">
    <property type="component" value="Unassembled WGS sequence"/>
</dbReference>
<evidence type="ECO:0000256" key="2">
    <source>
        <dbReference type="ARBA" id="ARBA00012438"/>
    </source>
</evidence>
<evidence type="ECO:0000259" key="8">
    <source>
        <dbReference type="PROSITE" id="PS50109"/>
    </source>
</evidence>
<comment type="catalytic activity">
    <reaction evidence="1">
        <text>ATP + protein L-histidine = ADP + protein N-phospho-L-histidine.</text>
        <dbReference type="EC" id="2.7.13.3"/>
    </reaction>
</comment>
<proteinExistence type="predicted"/>
<reference evidence="10 11" key="1">
    <citation type="submission" date="2019-01" db="EMBL/GenBank/DDBJ databases">
        <title>Mucilaginibacter antarcticum sp. nov., isolated from antarctic soil.</title>
        <authorList>
            <person name="Yan Y.-Q."/>
            <person name="Du Z.-J."/>
        </authorList>
    </citation>
    <scope>NUCLEOTIDE SEQUENCE [LARGE SCALE GENOMIC DNA]</scope>
    <source>
        <strain evidence="10 11">F01003</strain>
    </source>
</reference>
<dbReference type="PROSITE" id="PS50113">
    <property type="entry name" value="PAC"/>
    <property type="match status" value="1"/>
</dbReference>
<dbReference type="AlphaFoldDB" id="A0A3S3YMH2"/>
<dbReference type="InterPro" id="IPR003594">
    <property type="entry name" value="HATPase_dom"/>
</dbReference>
<gene>
    <name evidence="10" type="ORF">EPL05_22845</name>
</gene>
<dbReference type="CDD" id="cd00075">
    <property type="entry name" value="HATPase"/>
    <property type="match status" value="1"/>
</dbReference>
<dbReference type="Pfam" id="PF08448">
    <property type="entry name" value="PAS_4"/>
    <property type="match status" value="1"/>
</dbReference>